<dbReference type="CDD" id="cd03801">
    <property type="entry name" value="GT4_PimA-like"/>
    <property type="match status" value="1"/>
</dbReference>
<dbReference type="Pfam" id="PF13439">
    <property type="entry name" value="Glyco_transf_4"/>
    <property type="match status" value="1"/>
</dbReference>
<feature type="domain" description="Glycosyl transferase family 1" evidence="1">
    <location>
        <begin position="219"/>
        <end position="383"/>
    </location>
</feature>
<dbReference type="PANTHER" id="PTHR46401:SF8">
    <property type="entry name" value="BLL6006 PROTEIN"/>
    <property type="match status" value="1"/>
</dbReference>
<comment type="caution">
    <text evidence="3">The sequence shown here is derived from an EMBL/GenBank/DDBJ whole genome shotgun (WGS) entry which is preliminary data.</text>
</comment>
<dbReference type="InterPro" id="IPR001296">
    <property type="entry name" value="Glyco_trans_1"/>
</dbReference>
<protein>
    <recommendedName>
        <fullName evidence="5">Glycosyl transferase family 1 domain-containing protein</fullName>
    </recommendedName>
</protein>
<dbReference type="InterPro" id="IPR028098">
    <property type="entry name" value="Glyco_trans_4-like_N"/>
</dbReference>
<dbReference type="SUPFAM" id="SSF53756">
    <property type="entry name" value="UDP-Glycosyltransferase/glycogen phosphorylase"/>
    <property type="match status" value="1"/>
</dbReference>
<gene>
    <name evidence="3" type="ORF">A2774_05455</name>
</gene>
<evidence type="ECO:0000313" key="3">
    <source>
        <dbReference type="EMBL" id="OGK17427.1"/>
    </source>
</evidence>
<dbReference type="Pfam" id="PF00534">
    <property type="entry name" value="Glycos_transf_1"/>
    <property type="match status" value="1"/>
</dbReference>
<evidence type="ECO:0000259" key="2">
    <source>
        <dbReference type="Pfam" id="PF13439"/>
    </source>
</evidence>
<name>A0A1F7GET2_9BACT</name>
<dbReference type="Gene3D" id="3.40.50.2000">
    <property type="entry name" value="Glycogen Phosphorylase B"/>
    <property type="match status" value="2"/>
</dbReference>
<organism evidence="3 4">
    <name type="scientific">Candidatus Roizmanbacteria bacterium RIFCSPHIGHO2_01_FULL_39_12c</name>
    <dbReference type="NCBI Taxonomy" id="1802031"/>
    <lineage>
        <taxon>Bacteria</taxon>
        <taxon>Candidatus Roizmaniibacteriota</taxon>
    </lineage>
</organism>
<dbReference type="Proteomes" id="UP000177208">
    <property type="component" value="Unassembled WGS sequence"/>
</dbReference>
<dbReference type="AlphaFoldDB" id="A0A1F7GET2"/>
<dbReference type="EMBL" id="MFZG01000008">
    <property type="protein sequence ID" value="OGK17427.1"/>
    <property type="molecule type" value="Genomic_DNA"/>
</dbReference>
<feature type="domain" description="Glycosyltransferase subfamily 4-like N-terminal" evidence="2">
    <location>
        <begin position="15"/>
        <end position="203"/>
    </location>
</feature>
<dbReference type="GO" id="GO:0016757">
    <property type="term" value="F:glycosyltransferase activity"/>
    <property type="evidence" value="ECO:0007669"/>
    <property type="project" value="InterPro"/>
</dbReference>
<dbReference type="PANTHER" id="PTHR46401">
    <property type="entry name" value="GLYCOSYLTRANSFERASE WBBK-RELATED"/>
    <property type="match status" value="1"/>
</dbReference>
<proteinExistence type="predicted"/>
<evidence type="ECO:0000313" key="4">
    <source>
        <dbReference type="Proteomes" id="UP000177208"/>
    </source>
</evidence>
<evidence type="ECO:0008006" key="5">
    <source>
        <dbReference type="Google" id="ProtNLM"/>
    </source>
</evidence>
<evidence type="ECO:0000259" key="1">
    <source>
        <dbReference type="Pfam" id="PF00534"/>
    </source>
</evidence>
<accession>A0A1F7GET2</accession>
<reference evidence="3 4" key="1">
    <citation type="journal article" date="2016" name="Nat. Commun.">
        <title>Thousands of microbial genomes shed light on interconnected biogeochemical processes in an aquifer system.</title>
        <authorList>
            <person name="Anantharaman K."/>
            <person name="Brown C.T."/>
            <person name="Hug L.A."/>
            <person name="Sharon I."/>
            <person name="Castelle C.J."/>
            <person name="Probst A.J."/>
            <person name="Thomas B.C."/>
            <person name="Singh A."/>
            <person name="Wilkins M.J."/>
            <person name="Karaoz U."/>
            <person name="Brodie E.L."/>
            <person name="Williams K.H."/>
            <person name="Hubbard S.S."/>
            <person name="Banfield J.F."/>
        </authorList>
    </citation>
    <scope>NUCLEOTIDE SEQUENCE [LARGE SCALE GENOMIC DNA]</scope>
</reference>
<sequence>MKKIALLHYAYPPNIGGVELLLQEQAHILKDLGYNVVVLTGDGEENDLDITLHKLPELQSILNTNPRLQEKIIDKGIIDEEFYQTADQIRKTLEIHLQDVNVVIVHNMLTVYRNLPFIYAFREYLTTQPGKKVIGWVHDHMYIGMDRVRTDEVVKTELERELLTTPLTNVEYVVISDTFKKQLLKVMPIPEKKLRVIPDGMNIKKFLELDKEIWKVINEYNLLKAFPLILSPVNILERKNIEYSLSIVKELKKHHPDILYLISGQTSRHRQTLQYFDKIKKMIRDFELDKNVLFLGKDFTRSLEDSEVHDLYQIADLIFYFSKSENFGLPILEAALSKTPIFVSDLRVFHEVGDKYINYIDYKTVSPDKAADKIKNFIGNNSLLNLNYQARTNYNLEVIIREKLVPLL</sequence>